<comment type="caution">
    <text evidence="1">The sequence shown here is derived from an EMBL/GenBank/DDBJ whole genome shotgun (WGS) entry which is preliminary data.</text>
</comment>
<protein>
    <submittedName>
        <fullName evidence="1">Uncharacterized protein</fullName>
    </submittedName>
</protein>
<reference evidence="1 2" key="1">
    <citation type="submission" date="2015-01" db="EMBL/GenBank/DDBJ databases">
        <title>Evolution of Trichinella species and genotypes.</title>
        <authorList>
            <person name="Korhonen P.K."/>
            <person name="Edoardo P."/>
            <person name="Giuseppe L.R."/>
            <person name="Gasser R.B."/>
        </authorList>
    </citation>
    <scope>NUCLEOTIDE SEQUENCE [LARGE SCALE GENOMIC DNA]</scope>
    <source>
        <strain evidence="1">ISS13</strain>
    </source>
</reference>
<gene>
    <name evidence="1" type="ORF">T4A_1769</name>
</gene>
<proteinExistence type="predicted"/>
<sequence length="127" mass="14705">MYGLNLQQNDFISTVGTKAWTLDETLTELPPIEQNYLNCGTMDDRKKRGFLEESSGVAEYESKIYNQRHQKGLSFCLCFGFNQLFRMASLVPPVSTLLMQLSRKRYWNIKIVFYVERQCGEGSSAHF</sequence>
<accession>A0A0V1EV88</accession>
<name>A0A0V1EV88_TRIPS</name>
<dbReference type="Proteomes" id="UP000054632">
    <property type="component" value="Unassembled WGS sequence"/>
</dbReference>
<evidence type="ECO:0000313" key="2">
    <source>
        <dbReference type="Proteomes" id="UP000054632"/>
    </source>
</evidence>
<dbReference type="EMBL" id="JYDR01000009">
    <property type="protein sequence ID" value="KRY76963.1"/>
    <property type="molecule type" value="Genomic_DNA"/>
</dbReference>
<dbReference type="AlphaFoldDB" id="A0A0V1EV88"/>
<evidence type="ECO:0000313" key="1">
    <source>
        <dbReference type="EMBL" id="KRY76963.1"/>
    </source>
</evidence>
<organism evidence="1 2">
    <name type="scientific">Trichinella pseudospiralis</name>
    <name type="common">Parasitic roundworm</name>
    <dbReference type="NCBI Taxonomy" id="6337"/>
    <lineage>
        <taxon>Eukaryota</taxon>
        <taxon>Metazoa</taxon>
        <taxon>Ecdysozoa</taxon>
        <taxon>Nematoda</taxon>
        <taxon>Enoplea</taxon>
        <taxon>Dorylaimia</taxon>
        <taxon>Trichinellida</taxon>
        <taxon>Trichinellidae</taxon>
        <taxon>Trichinella</taxon>
    </lineage>
</organism>